<dbReference type="RefSeq" id="WP_216126666.1">
    <property type="nucleotide sequence ID" value="NZ_CP086239.1"/>
</dbReference>
<organism evidence="1 2">
    <name type="scientific">Clostridium estertheticum</name>
    <dbReference type="NCBI Taxonomy" id="238834"/>
    <lineage>
        <taxon>Bacteria</taxon>
        <taxon>Bacillati</taxon>
        <taxon>Bacillota</taxon>
        <taxon>Clostridia</taxon>
        <taxon>Eubacteriales</taxon>
        <taxon>Clostridiaceae</taxon>
        <taxon>Clostridium</taxon>
    </lineage>
</organism>
<evidence type="ECO:0000313" key="1">
    <source>
        <dbReference type="EMBL" id="WAG61835.1"/>
    </source>
</evidence>
<keyword evidence="1" id="KW-0547">Nucleotide-binding</keyword>
<dbReference type="Proteomes" id="UP001164733">
    <property type="component" value="Chromosome"/>
</dbReference>
<keyword evidence="1" id="KW-0067">ATP-binding</keyword>
<protein>
    <submittedName>
        <fullName evidence="1">ATP-binding protein</fullName>
    </submittedName>
</protein>
<dbReference type="GO" id="GO:0005524">
    <property type="term" value="F:ATP binding"/>
    <property type="evidence" value="ECO:0007669"/>
    <property type="project" value="UniProtKB-KW"/>
</dbReference>
<sequence>MQTSSVSFYNPNNLTEKDLIDSFVIRTNEFQKIINDIKSSDMKYPEQHYMIEAQSGYGKTTLLKRIYFEIKKDTELKKRLIPVILPEEQYNIRRLFKLWEVVAQNLELESYEFIGLYEQMDKHAKEDDYDDICFKIIEQRLKEKNKKLILLIDNTEGILKKFKLIEQQKLREILLTSSEIRFIGASSDVLEFTFDYEKPFYDFFKLIKLKELTTEETNEYFEKLGEIFNKKDMKELIKSNKGKIEAIRRLTGGVPRIMSLLLSSTRCDRGLVFIDIDTLSDRVTPIYKHVMDNLSPVQQEIVDVIALSWEAITTKEIADKIRMQSKEVSAQLNQLEKNGVINKIPMNKKNYMYQIKDRFFNIWYLIRFGGEKEKQQVLWLVDFLESWCSRELLINKSENKEQNLNYVKKDLDRDCNDFSSIYELSKTLLLKDKIEESIKKASLFLQVANNTDKYNRFINEYFILLMAKKQYNSLLNVFNEKEFMLKDKFKPTYYVLMYFIKNQNEKFNIEYKKVGEELKETVEEIIEEVKNNEK</sequence>
<gene>
    <name evidence="1" type="ORF">LL038_06205</name>
</gene>
<name>A0AA47I892_9CLOT</name>
<proteinExistence type="predicted"/>
<dbReference type="AlphaFoldDB" id="A0AA47I892"/>
<evidence type="ECO:0000313" key="2">
    <source>
        <dbReference type="Proteomes" id="UP001164733"/>
    </source>
</evidence>
<accession>A0AA47I892</accession>
<reference evidence="1" key="1">
    <citation type="submission" date="2021-11" db="EMBL/GenBank/DDBJ databases">
        <title>Clostridia strains as spoilage organisms.</title>
        <authorList>
            <person name="Wambui J."/>
            <person name="Stevens M.J.A."/>
            <person name="Stephan R."/>
        </authorList>
    </citation>
    <scope>NUCLEOTIDE SEQUENCE</scope>
    <source>
        <strain evidence="1">CF009</strain>
    </source>
</reference>
<dbReference type="EMBL" id="CP086239">
    <property type="protein sequence ID" value="WAG61835.1"/>
    <property type="molecule type" value="Genomic_DNA"/>
</dbReference>